<name>A0A413PI04_9FIRM</name>
<dbReference type="AlphaFoldDB" id="A0A413PI04"/>
<reference evidence="4 5" key="1">
    <citation type="submission" date="2018-08" db="EMBL/GenBank/DDBJ databases">
        <title>A genome reference for cultivated species of the human gut microbiota.</title>
        <authorList>
            <person name="Zou Y."/>
            <person name="Xue W."/>
            <person name="Luo G."/>
        </authorList>
    </citation>
    <scope>NUCLEOTIDE SEQUENCE [LARGE SCALE GENOMIC DNA]</scope>
    <source>
        <strain evidence="3 4">AM48-7</strain>
        <strain evidence="2 5">AM54-25XD</strain>
    </source>
</reference>
<dbReference type="Proteomes" id="UP000285209">
    <property type="component" value="Unassembled WGS sequence"/>
</dbReference>
<dbReference type="EMBL" id="QSDV01000003">
    <property type="protein sequence ID" value="RGZ19494.1"/>
    <property type="molecule type" value="Genomic_DNA"/>
</dbReference>
<evidence type="ECO:0000313" key="4">
    <source>
        <dbReference type="Proteomes" id="UP000283431"/>
    </source>
</evidence>
<sequence length="62" mass="7289">MLVLLLLLSEGQHEHTIYDMKDLTPLVQKRIPLYKWMVELNFAIFIGIIIKSDICINMLFIV</sequence>
<proteinExistence type="predicted"/>
<evidence type="ECO:0000313" key="2">
    <source>
        <dbReference type="EMBL" id="RGZ19494.1"/>
    </source>
</evidence>
<comment type="caution">
    <text evidence="3">The sequence shown here is derived from an EMBL/GenBank/DDBJ whole genome shotgun (WGS) entry which is preliminary data.</text>
</comment>
<organism evidence="3 4">
    <name type="scientific">Agathobacter rectalis</name>
    <dbReference type="NCBI Taxonomy" id="39491"/>
    <lineage>
        <taxon>Bacteria</taxon>
        <taxon>Bacillati</taxon>
        <taxon>Bacillota</taxon>
        <taxon>Clostridia</taxon>
        <taxon>Lachnospirales</taxon>
        <taxon>Lachnospiraceae</taxon>
        <taxon>Agathobacter</taxon>
    </lineage>
</organism>
<keyword evidence="1" id="KW-0812">Transmembrane</keyword>
<protein>
    <submittedName>
        <fullName evidence="3">Uncharacterized protein</fullName>
    </submittedName>
</protein>
<evidence type="ECO:0000256" key="1">
    <source>
        <dbReference type="SAM" id="Phobius"/>
    </source>
</evidence>
<dbReference type="Proteomes" id="UP000283431">
    <property type="component" value="Unassembled WGS sequence"/>
</dbReference>
<accession>A0A413PI04</accession>
<evidence type="ECO:0000313" key="5">
    <source>
        <dbReference type="Proteomes" id="UP000285209"/>
    </source>
</evidence>
<keyword evidence="1" id="KW-0472">Membrane</keyword>
<keyword evidence="1" id="KW-1133">Transmembrane helix</keyword>
<dbReference type="EMBL" id="QSEN01000007">
    <property type="protein sequence ID" value="RGZ75669.1"/>
    <property type="molecule type" value="Genomic_DNA"/>
</dbReference>
<evidence type="ECO:0000313" key="3">
    <source>
        <dbReference type="EMBL" id="RGZ75669.1"/>
    </source>
</evidence>
<gene>
    <name evidence="3" type="ORF">DW975_05390</name>
    <name evidence="2" type="ORF">DXA03_03740</name>
</gene>
<feature type="transmembrane region" description="Helical" evidence="1">
    <location>
        <begin position="42"/>
        <end position="61"/>
    </location>
</feature>